<comment type="similarity">
    <text evidence="1">Belongs to the iron-containing alcohol dehydrogenase family.</text>
</comment>
<dbReference type="Pfam" id="PF00465">
    <property type="entry name" value="Fe-ADH"/>
    <property type="match status" value="1"/>
</dbReference>
<keyword evidence="2" id="KW-0560">Oxidoreductase</keyword>
<dbReference type="FunFam" id="3.40.50.1970:FF:000003">
    <property type="entry name" value="Alcohol dehydrogenase, iron-containing"/>
    <property type="match status" value="1"/>
</dbReference>
<dbReference type="FunFam" id="1.20.1090.10:FF:000001">
    <property type="entry name" value="Aldehyde-alcohol dehydrogenase"/>
    <property type="match status" value="1"/>
</dbReference>
<dbReference type="GO" id="GO:0046872">
    <property type="term" value="F:metal ion binding"/>
    <property type="evidence" value="ECO:0007669"/>
    <property type="project" value="InterPro"/>
</dbReference>
<evidence type="ECO:0000259" key="4">
    <source>
        <dbReference type="Pfam" id="PF00465"/>
    </source>
</evidence>
<dbReference type="PANTHER" id="PTHR11496:SF102">
    <property type="entry name" value="ALCOHOL DEHYDROGENASE 4"/>
    <property type="match status" value="1"/>
</dbReference>
<dbReference type="CDD" id="cd08189">
    <property type="entry name" value="Fe-ADH-like"/>
    <property type="match status" value="1"/>
</dbReference>
<dbReference type="GO" id="GO:0004022">
    <property type="term" value="F:alcohol dehydrogenase (NAD+) activity"/>
    <property type="evidence" value="ECO:0007669"/>
    <property type="project" value="TreeGrafter"/>
</dbReference>
<dbReference type="InterPro" id="IPR056798">
    <property type="entry name" value="ADH_Fe_C"/>
</dbReference>
<evidence type="ECO:0000256" key="3">
    <source>
        <dbReference type="ARBA" id="ARBA00023027"/>
    </source>
</evidence>
<dbReference type="InterPro" id="IPR018211">
    <property type="entry name" value="ADH_Fe_CS"/>
</dbReference>
<evidence type="ECO:0000256" key="2">
    <source>
        <dbReference type="ARBA" id="ARBA00023002"/>
    </source>
</evidence>
<organism evidence="6 7">
    <name type="scientific">Atopobium minutum</name>
    <dbReference type="NCBI Taxonomy" id="1381"/>
    <lineage>
        <taxon>Bacteria</taxon>
        <taxon>Bacillati</taxon>
        <taxon>Actinomycetota</taxon>
        <taxon>Coriobacteriia</taxon>
        <taxon>Coriobacteriales</taxon>
        <taxon>Atopobiaceae</taxon>
        <taxon>Atopobium</taxon>
    </lineage>
</organism>
<gene>
    <name evidence="6" type="ORF">SAMN04489746_0649</name>
</gene>
<reference evidence="6 7" key="1">
    <citation type="submission" date="2016-10" db="EMBL/GenBank/DDBJ databases">
        <authorList>
            <person name="Varghese N."/>
            <person name="Submissions S."/>
        </authorList>
    </citation>
    <scope>NUCLEOTIDE SEQUENCE [LARGE SCALE GENOMIC DNA]</scope>
    <source>
        <strain evidence="6 7">DSM 20586</strain>
    </source>
</reference>
<dbReference type="InterPro" id="IPR039697">
    <property type="entry name" value="Alcohol_dehydrogenase_Fe"/>
</dbReference>
<feature type="domain" description="Alcohol dehydrogenase iron-type/glycerol dehydrogenase GldA" evidence="4">
    <location>
        <begin position="28"/>
        <end position="174"/>
    </location>
</feature>
<dbReference type="Gene3D" id="1.20.1090.10">
    <property type="entry name" value="Dehydroquinate synthase-like - alpha domain"/>
    <property type="match status" value="1"/>
</dbReference>
<dbReference type="InterPro" id="IPR001670">
    <property type="entry name" value="ADH_Fe/GldA"/>
</dbReference>
<name>A0AB38A616_9ACTN</name>
<dbReference type="Pfam" id="PF25137">
    <property type="entry name" value="ADH_Fe_C"/>
    <property type="match status" value="1"/>
</dbReference>
<dbReference type="Gene3D" id="3.40.50.1970">
    <property type="match status" value="1"/>
</dbReference>
<dbReference type="AlphaFoldDB" id="A0AB38A616"/>
<protein>
    <submittedName>
        <fullName evidence="6">Alcohol dehydrogenase, class IV</fullName>
    </submittedName>
</protein>
<comment type="caution">
    <text evidence="6">The sequence shown here is derived from an EMBL/GenBank/DDBJ whole genome shotgun (WGS) entry which is preliminary data.</text>
</comment>
<dbReference type="PROSITE" id="PS00913">
    <property type="entry name" value="ADH_IRON_1"/>
    <property type="match status" value="1"/>
</dbReference>
<dbReference type="EMBL" id="FNSH01000001">
    <property type="protein sequence ID" value="SEB57807.1"/>
    <property type="molecule type" value="Genomic_DNA"/>
</dbReference>
<proteinExistence type="inferred from homology"/>
<accession>A0AB38A616</accession>
<sequence>MKTQVGSRVRQFFFSVFMGMLPDTQQKISGPGSLLKSIDLLVQKDVHTILLVTAPGMLKRGMLTELLDGLAAQNIAVHIFSDVPPDPTDESALLCAQQYVHHTCQALLAIGGGSVIDCAKIAGALVVNPGKSVADISGSMQVKKSLPYFIAVPTTAGTGSEVTAGAVITSTKTTADARAQTDSHVDAGTGTGSHFKHPVNDLHLVPDVALLDPQLTLSMPAKLTAYTGIDALSHAVEAYTNKFAQPKTKRAACRAVQAIFANLPQAYENGQDLHARTELLEASYDAGYAITHNYVGYVHAISHALGALYGLPHGYINAILMPQVLQKYGLAAYDSLAKLAQCAGVAQADASAKQNAEAFIKALEQLNKQLGIPRSLDQLAKKDFDLIATRALAEGNPTYPVPVMWNKQDIIEVLEAVARG</sequence>
<feature type="domain" description="Fe-containing alcohol dehydrogenase-like C-terminal" evidence="5">
    <location>
        <begin position="224"/>
        <end position="416"/>
    </location>
</feature>
<dbReference type="SUPFAM" id="SSF56796">
    <property type="entry name" value="Dehydroquinate synthase-like"/>
    <property type="match status" value="1"/>
</dbReference>
<evidence type="ECO:0000259" key="5">
    <source>
        <dbReference type="Pfam" id="PF25137"/>
    </source>
</evidence>
<keyword evidence="3" id="KW-0520">NAD</keyword>
<dbReference type="Proteomes" id="UP000183687">
    <property type="component" value="Unassembled WGS sequence"/>
</dbReference>
<evidence type="ECO:0000313" key="7">
    <source>
        <dbReference type="Proteomes" id="UP000183687"/>
    </source>
</evidence>
<evidence type="ECO:0000256" key="1">
    <source>
        <dbReference type="ARBA" id="ARBA00007358"/>
    </source>
</evidence>
<dbReference type="RefSeq" id="WP_002563251.1">
    <property type="nucleotide sequence ID" value="NZ_FNSH01000001.1"/>
</dbReference>
<dbReference type="PANTHER" id="PTHR11496">
    <property type="entry name" value="ALCOHOL DEHYDROGENASE"/>
    <property type="match status" value="1"/>
</dbReference>
<evidence type="ECO:0000313" key="6">
    <source>
        <dbReference type="EMBL" id="SEB57807.1"/>
    </source>
</evidence>